<evidence type="ECO:0000256" key="9">
    <source>
        <dbReference type="PROSITE-ProRule" id="PRU00221"/>
    </source>
</evidence>
<dbReference type="InterPro" id="IPR018983">
    <property type="entry name" value="U3_snoRNA-assocProt_15_C"/>
</dbReference>
<evidence type="ECO:0000313" key="12">
    <source>
        <dbReference type="Proteomes" id="UP000640762"/>
    </source>
</evidence>
<dbReference type="GO" id="GO:0006364">
    <property type="term" value="P:rRNA processing"/>
    <property type="evidence" value="ECO:0007669"/>
    <property type="project" value="UniProtKB-KW"/>
</dbReference>
<keyword evidence="3" id="KW-0698">rRNA processing</keyword>
<accession>A0A850U4X0</accession>
<dbReference type="GO" id="GO:0005730">
    <property type="term" value="C:nucleolus"/>
    <property type="evidence" value="ECO:0007669"/>
    <property type="project" value="UniProtKB-SubCell"/>
</dbReference>
<feature type="repeat" description="WD" evidence="9">
    <location>
        <begin position="244"/>
        <end position="285"/>
    </location>
</feature>
<evidence type="ECO:0000256" key="6">
    <source>
        <dbReference type="ARBA" id="ARBA00023242"/>
    </source>
</evidence>
<dbReference type="PANTHER" id="PTHR19924:SF26">
    <property type="entry name" value="U3 SMALL NUCLEOLAR RNA-ASSOCIATED PROTEIN 15 HOMOLOG"/>
    <property type="match status" value="1"/>
</dbReference>
<dbReference type="InterPro" id="IPR036322">
    <property type="entry name" value="WD40_repeat_dom_sf"/>
</dbReference>
<dbReference type="CDD" id="cd00200">
    <property type="entry name" value="WD40"/>
    <property type="match status" value="1"/>
</dbReference>
<feature type="domain" description="U3 small nucleolar RNA-associated protein 15 C-terminal" evidence="10">
    <location>
        <begin position="308"/>
        <end position="450"/>
    </location>
</feature>
<evidence type="ECO:0000256" key="7">
    <source>
        <dbReference type="ARBA" id="ARBA00045437"/>
    </source>
</evidence>
<dbReference type="Pfam" id="PF09384">
    <property type="entry name" value="UTP15_C"/>
    <property type="match status" value="1"/>
</dbReference>
<keyword evidence="12" id="KW-1185">Reference proteome</keyword>
<dbReference type="InterPro" id="IPR019775">
    <property type="entry name" value="WD40_repeat_CS"/>
</dbReference>
<dbReference type="PROSITE" id="PS50294">
    <property type="entry name" value="WD_REPEATS_REGION"/>
    <property type="match status" value="2"/>
</dbReference>
<dbReference type="PROSITE" id="PS50082">
    <property type="entry name" value="WD_REPEATS_2"/>
    <property type="match status" value="2"/>
</dbReference>
<dbReference type="GO" id="GO:0045943">
    <property type="term" value="P:positive regulation of transcription by RNA polymerase I"/>
    <property type="evidence" value="ECO:0007669"/>
    <property type="project" value="TreeGrafter"/>
</dbReference>
<evidence type="ECO:0000256" key="2">
    <source>
        <dbReference type="ARBA" id="ARBA00018260"/>
    </source>
</evidence>
<dbReference type="FunFam" id="2.130.10.10:FF:000978">
    <property type="entry name" value="U3 small nucleolar RNA-associated protein 15 homolog"/>
    <property type="match status" value="1"/>
</dbReference>
<comment type="caution">
    <text evidence="11">The sequence shown here is derived from an EMBL/GenBank/DDBJ whole genome shotgun (WGS) entry which is preliminary data.</text>
</comment>
<dbReference type="SMART" id="SM00320">
    <property type="entry name" value="WD40"/>
    <property type="match status" value="6"/>
</dbReference>
<feature type="repeat" description="WD" evidence="9">
    <location>
        <begin position="118"/>
        <end position="159"/>
    </location>
</feature>
<reference evidence="11" key="1">
    <citation type="submission" date="2019-10" db="EMBL/GenBank/DDBJ databases">
        <title>Bird 10,000 Genomes (B10K) Project - Family phase.</title>
        <authorList>
            <person name="Zhang G."/>
        </authorList>
    </citation>
    <scope>NUCLEOTIDE SEQUENCE</scope>
    <source>
        <strain evidence="11">B10K-DU-012-65</strain>
        <tissue evidence="11">Muscle</tissue>
    </source>
</reference>
<protein>
    <recommendedName>
        <fullName evidence="2">U3 small nucleolar RNA-associated protein 15 homolog</fullName>
    </recommendedName>
</protein>
<keyword evidence="6" id="KW-0539">Nucleus</keyword>
<comment type="function">
    <text evidence="7">Ribosome biogenesis factor. Involved in nucleolar processing of pre-18S ribosomal RNA. Required for optimal pre-ribosomal RNA transcription by RNA polymerase I. Part of the small subunit (SSU) processome, first precursor of the small eukaryotic ribosomal subunit. During the assembly of the SSU processome in the nucleolus, many ribosome biogenesis factors, an RNA chaperone and ribosomal proteins associate with the nascent pre-rRNA and work in concert to generate RNA folding, modifications, rearrangements and cleavage as well as targeted degradation of pre-ribosomal RNA by the RNA exosome.</text>
</comment>
<dbReference type="AlphaFoldDB" id="A0A850U4X0"/>
<dbReference type="SUPFAM" id="SSF50978">
    <property type="entry name" value="WD40 repeat-like"/>
    <property type="match status" value="1"/>
</dbReference>
<dbReference type="Pfam" id="PF00400">
    <property type="entry name" value="WD40"/>
    <property type="match status" value="5"/>
</dbReference>
<comment type="subcellular location">
    <subcellularLocation>
        <location evidence="1">Nucleus</location>
        <location evidence="1">Nucleolus</location>
    </subcellularLocation>
</comment>
<keyword evidence="5" id="KW-0677">Repeat</keyword>
<dbReference type="Gene3D" id="2.130.10.10">
    <property type="entry name" value="YVTN repeat-like/Quinoprotein amine dehydrogenase"/>
    <property type="match status" value="1"/>
</dbReference>
<dbReference type="InterPro" id="IPR015943">
    <property type="entry name" value="WD40/YVTN_repeat-like_dom_sf"/>
</dbReference>
<evidence type="ECO:0000256" key="1">
    <source>
        <dbReference type="ARBA" id="ARBA00004604"/>
    </source>
</evidence>
<organism evidence="11 12">
    <name type="scientific">Grus americana</name>
    <name type="common">Whooping crane</name>
    <dbReference type="NCBI Taxonomy" id="9117"/>
    <lineage>
        <taxon>Eukaryota</taxon>
        <taxon>Metazoa</taxon>
        <taxon>Chordata</taxon>
        <taxon>Craniata</taxon>
        <taxon>Vertebrata</taxon>
        <taxon>Euteleostomi</taxon>
        <taxon>Archelosauria</taxon>
        <taxon>Archosauria</taxon>
        <taxon>Dinosauria</taxon>
        <taxon>Saurischia</taxon>
        <taxon>Theropoda</taxon>
        <taxon>Coelurosauria</taxon>
        <taxon>Aves</taxon>
        <taxon>Neognathae</taxon>
        <taxon>Neoaves</taxon>
        <taxon>Gruiformes</taxon>
        <taxon>Gruidae</taxon>
        <taxon>Grus</taxon>
    </lineage>
</organism>
<dbReference type="PANTHER" id="PTHR19924">
    <property type="entry name" value="UTP15 U3 SMALL NUCLEOLAR RNA-ASSOCIATED PROTEIN 15 FAMILY MEMBER"/>
    <property type="match status" value="1"/>
</dbReference>
<evidence type="ECO:0000256" key="5">
    <source>
        <dbReference type="ARBA" id="ARBA00022737"/>
    </source>
</evidence>
<proteinExistence type="predicted"/>
<evidence type="ECO:0000313" key="11">
    <source>
        <dbReference type="EMBL" id="NWH26595.1"/>
    </source>
</evidence>
<evidence type="ECO:0000256" key="4">
    <source>
        <dbReference type="ARBA" id="ARBA00022574"/>
    </source>
</evidence>
<dbReference type="InterPro" id="IPR001680">
    <property type="entry name" value="WD40_rpt"/>
</dbReference>
<dbReference type="Proteomes" id="UP000640762">
    <property type="component" value="Unassembled WGS sequence"/>
</dbReference>
<evidence type="ECO:0000256" key="8">
    <source>
        <dbReference type="ARBA" id="ARBA00064469"/>
    </source>
</evidence>
<name>A0A850U4X0_GRUAM</name>
<feature type="non-terminal residue" evidence="11">
    <location>
        <position position="480"/>
    </location>
</feature>
<dbReference type="EMBL" id="WEIX01013888">
    <property type="protein sequence ID" value="NWH26595.1"/>
    <property type="molecule type" value="Genomic_DNA"/>
</dbReference>
<keyword evidence="4 9" id="KW-0853">WD repeat</keyword>
<dbReference type="PROSITE" id="PS00678">
    <property type="entry name" value="WD_REPEATS_1"/>
    <property type="match status" value="1"/>
</dbReference>
<evidence type="ECO:0000259" key="10">
    <source>
        <dbReference type="Pfam" id="PF09384"/>
    </source>
</evidence>
<feature type="non-terminal residue" evidence="11">
    <location>
        <position position="1"/>
    </location>
</feature>
<gene>
    <name evidence="11" type="primary">Utp15</name>
    <name evidence="11" type="ORF">GRUAME_R12128</name>
</gene>
<comment type="subunit">
    <text evidence="8">Part of the small subunit (SSU) processome, composed of more than 70 proteins and the RNA chaperone small nucleolar RNA (snoRNA) U3. May be a component of the proposed t-UTP subcomplex of the ribosomal small subunit (SSU) processome.</text>
</comment>
<evidence type="ECO:0000256" key="3">
    <source>
        <dbReference type="ARBA" id="ARBA00022552"/>
    </source>
</evidence>
<sequence>MATYKPVVVQAFPKLGERITQDTVYWRGYKTPVQIKEFGAVNKIDFSPVPPYNYAVTASSRIHIYGRYSQEPIKTFSRFKDAAYCATYRDDGNLLVAGSEEGSIRLFDVSGKAPLRQFNGHTKAVHVVGFLSDKYRIFSGGDDYSSSLWDIPSATEIVSYSEHTDYVRCGCASKVNADVFVTGSYDHTVKLFDARTKSSVLTIEHGQPVESVLLFPSGGLLVSAGGRYVKVWDVLKGGQLLVSLKNHHKTVTCLCLNSSGQRLLSGSLDRHVKIYSTTSYKVVHSFNYATSILSLALSVSTLEIFLGKEDFCVSKPVKRVLRKYDKLLKSFQSSKALDAVLEPPIRLYTPEVTVAVMQELHRRGTLRSALAGRDEKQINLLLTFVARRVIEPRFTPVLVTVADMITDIYQPVVGQSAIVDRQFLRLQEAIGKEIDYQEELLEVLGMMDTLFATFTKKRATYLEENKSNGLTETIEMNINN</sequence>